<accession>A0A354M3Q5</accession>
<dbReference type="AlphaFoldDB" id="A0A354M3Q5"/>
<reference evidence="1 2" key="1">
    <citation type="journal article" date="2018" name="Nat. Biotechnol.">
        <title>A standardized bacterial taxonomy based on genome phylogeny substantially revises the tree of life.</title>
        <authorList>
            <person name="Parks D.H."/>
            <person name="Chuvochina M."/>
            <person name="Waite D.W."/>
            <person name="Rinke C."/>
            <person name="Skarshewski A."/>
            <person name="Chaumeil P.A."/>
            <person name="Hugenholtz P."/>
        </authorList>
    </citation>
    <scope>NUCLEOTIDE SEQUENCE [LARGE SCALE GENOMIC DNA]</scope>
    <source>
        <strain evidence="1">UBA11482</strain>
    </source>
</reference>
<evidence type="ECO:0000313" key="2">
    <source>
        <dbReference type="Proteomes" id="UP000262954"/>
    </source>
</evidence>
<dbReference type="EMBL" id="DNWC01000119">
    <property type="protein sequence ID" value="HBJ09144.1"/>
    <property type="molecule type" value="Genomic_DNA"/>
</dbReference>
<name>A0A354M3Q5_9BACT</name>
<gene>
    <name evidence="1" type="ORF">DDY73_09075</name>
</gene>
<feature type="non-terminal residue" evidence="1">
    <location>
        <position position="1"/>
    </location>
</feature>
<organism evidence="1 2">
    <name type="scientific">Coprobacter fastidiosus</name>
    <dbReference type="NCBI Taxonomy" id="1099853"/>
    <lineage>
        <taxon>Bacteria</taxon>
        <taxon>Pseudomonadati</taxon>
        <taxon>Bacteroidota</taxon>
        <taxon>Bacteroidia</taxon>
        <taxon>Bacteroidales</taxon>
        <taxon>Barnesiellaceae</taxon>
        <taxon>Coprobacter</taxon>
    </lineage>
</organism>
<evidence type="ECO:0000313" key="1">
    <source>
        <dbReference type="EMBL" id="HBJ09144.1"/>
    </source>
</evidence>
<feature type="non-terminal residue" evidence="1">
    <location>
        <position position="61"/>
    </location>
</feature>
<sequence length="61" mass="6934">REKSVDIKVISPLEVQDRYWDSDTLSYRRTTAVPAAVQKRLPGQIAAIIERAEKTFSDKAD</sequence>
<protein>
    <submittedName>
        <fullName evidence="1">Integrase</fullName>
    </submittedName>
</protein>
<dbReference type="Proteomes" id="UP000262954">
    <property type="component" value="Unassembled WGS sequence"/>
</dbReference>
<comment type="caution">
    <text evidence="1">The sequence shown here is derived from an EMBL/GenBank/DDBJ whole genome shotgun (WGS) entry which is preliminary data.</text>
</comment>
<proteinExistence type="predicted"/>